<dbReference type="PANTHER" id="PTHR41523:SF8">
    <property type="entry name" value="ETHYLENE RESPONSE SENSOR PROTEIN"/>
    <property type="match status" value="1"/>
</dbReference>
<evidence type="ECO:0000313" key="11">
    <source>
        <dbReference type="EMBL" id="APH71041.1"/>
    </source>
</evidence>
<evidence type="ECO:0000256" key="6">
    <source>
        <dbReference type="ARBA" id="ARBA00022777"/>
    </source>
</evidence>
<dbReference type="GO" id="GO:0004673">
    <property type="term" value="F:protein histidine kinase activity"/>
    <property type="evidence" value="ECO:0007669"/>
    <property type="project" value="UniProtKB-EC"/>
</dbReference>
<evidence type="ECO:0000256" key="3">
    <source>
        <dbReference type="ARBA" id="ARBA00022553"/>
    </source>
</evidence>
<dbReference type="Pfam" id="PF02518">
    <property type="entry name" value="HATPase_c"/>
    <property type="match status" value="1"/>
</dbReference>
<evidence type="ECO:0000256" key="9">
    <source>
        <dbReference type="SAM" id="Phobius"/>
    </source>
</evidence>
<evidence type="ECO:0000256" key="2">
    <source>
        <dbReference type="ARBA" id="ARBA00012438"/>
    </source>
</evidence>
<keyword evidence="9" id="KW-0472">Membrane</keyword>
<dbReference type="SMART" id="SM00911">
    <property type="entry name" value="HWE_HK"/>
    <property type="match status" value="1"/>
</dbReference>
<organism evidence="11 12">
    <name type="scientific">Aquibium oceanicum</name>
    <dbReference type="NCBI Taxonomy" id="1670800"/>
    <lineage>
        <taxon>Bacteria</taxon>
        <taxon>Pseudomonadati</taxon>
        <taxon>Pseudomonadota</taxon>
        <taxon>Alphaproteobacteria</taxon>
        <taxon>Hyphomicrobiales</taxon>
        <taxon>Phyllobacteriaceae</taxon>
        <taxon>Aquibium</taxon>
    </lineage>
</organism>
<feature type="region of interest" description="Disordered" evidence="8">
    <location>
        <begin position="343"/>
        <end position="372"/>
    </location>
</feature>
<feature type="domain" description="Histidine kinase" evidence="10">
    <location>
        <begin position="253"/>
        <end position="344"/>
    </location>
</feature>
<feature type="transmembrane region" description="Helical" evidence="9">
    <location>
        <begin position="26"/>
        <end position="48"/>
    </location>
</feature>
<dbReference type="KEGG" id="meso:BSQ44_06405"/>
<dbReference type="Pfam" id="PF25487">
    <property type="entry name" value="ETR1_N"/>
    <property type="match status" value="1"/>
</dbReference>
<keyword evidence="5" id="KW-0547">Nucleotide-binding</keyword>
<keyword evidence="6" id="KW-0418">Kinase</keyword>
<gene>
    <name evidence="11" type="ORF">BSQ44_06405</name>
</gene>
<keyword evidence="9" id="KW-1133">Transmembrane helix</keyword>
<dbReference type="SUPFAM" id="SSF55874">
    <property type="entry name" value="ATPase domain of HSP90 chaperone/DNA topoisomerase II/histidine kinase"/>
    <property type="match status" value="1"/>
</dbReference>
<dbReference type="InterPro" id="IPR058544">
    <property type="entry name" value="ETR1_N"/>
</dbReference>
<keyword evidence="7" id="KW-0067">ATP-binding</keyword>
<evidence type="ECO:0000256" key="5">
    <source>
        <dbReference type="ARBA" id="ARBA00022741"/>
    </source>
</evidence>
<dbReference type="InterPro" id="IPR003594">
    <property type="entry name" value="HATPase_dom"/>
</dbReference>
<keyword evidence="3" id="KW-0597">Phosphoprotein</keyword>
<evidence type="ECO:0000313" key="12">
    <source>
        <dbReference type="Proteomes" id="UP000182840"/>
    </source>
</evidence>
<sequence length="372" mass="40600">MTFFEWLQFVYDICGGQTTIENWRPIAIGSNLAIAIAYFWIPLDMAIVFRRWQREIPFPWLWTGFVAFILACGATHVVHAFHVVRSDLAYSTPEIVVMVMTALISLGTAAGFTVILPRVMKFTAPSEMQRRLQEAVDAATADLEKALAQERLLLREVHHRVKNNLQVTASMVNLHIRRSRQSDTTDLAALRDRITAMADVHSQLQEAGVGAFSVRSFATELCRKLAVSFGRPDVACRVTGADLDIPFERATPLALVMNEVVSNVFKHAFADGGGSRITIELEEADGTETIRVVDDGAGMPDGDRQGGIGLTLIESLAVQLGGSVEWQRGPDGGTVFSMRMRHAVDEGSSRQPRSAARGTTPLGPAAPSPGIA</sequence>
<dbReference type="GO" id="GO:0005524">
    <property type="term" value="F:ATP binding"/>
    <property type="evidence" value="ECO:0007669"/>
    <property type="project" value="UniProtKB-KW"/>
</dbReference>
<dbReference type="PROSITE" id="PS50109">
    <property type="entry name" value="HIS_KIN"/>
    <property type="match status" value="1"/>
</dbReference>
<dbReference type="EC" id="2.7.13.3" evidence="2"/>
<protein>
    <recommendedName>
        <fullName evidence="2">histidine kinase</fullName>
        <ecNumber evidence="2">2.7.13.3</ecNumber>
    </recommendedName>
</protein>
<dbReference type="OrthoDB" id="9767435at2"/>
<evidence type="ECO:0000256" key="7">
    <source>
        <dbReference type="ARBA" id="ARBA00022840"/>
    </source>
</evidence>
<dbReference type="SMART" id="SM00387">
    <property type="entry name" value="HATPase_c"/>
    <property type="match status" value="1"/>
</dbReference>
<dbReference type="EMBL" id="CP018171">
    <property type="protein sequence ID" value="APH71041.1"/>
    <property type="molecule type" value="Genomic_DNA"/>
</dbReference>
<dbReference type="Gene3D" id="3.30.450.20">
    <property type="entry name" value="PAS domain"/>
    <property type="match status" value="1"/>
</dbReference>
<evidence type="ECO:0000256" key="8">
    <source>
        <dbReference type="SAM" id="MobiDB-lite"/>
    </source>
</evidence>
<dbReference type="RefSeq" id="WP_072602447.1">
    <property type="nucleotide sequence ID" value="NZ_CP018171.1"/>
</dbReference>
<dbReference type="InterPro" id="IPR011102">
    <property type="entry name" value="Sig_transdc_His_kinase_HWE"/>
</dbReference>
<evidence type="ECO:0000256" key="1">
    <source>
        <dbReference type="ARBA" id="ARBA00000085"/>
    </source>
</evidence>
<dbReference type="Proteomes" id="UP000182840">
    <property type="component" value="Chromosome"/>
</dbReference>
<dbReference type="InterPro" id="IPR005467">
    <property type="entry name" value="His_kinase_dom"/>
</dbReference>
<reference evidence="12" key="1">
    <citation type="submission" date="2016-11" db="EMBL/GenBank/DDBJ databases">
        <title>Mesorhizobium oceanicum sp. nov., isolated from deep seawater in South China Sea.</title>
        <authorList>
            <person name="Fu G.-Y."/>
        </authorList>
    </citation>
    <scope>NUCLEOTIDE SEQUENCE [LARGE SCALE GENOMIC DNA]</scope>
    <source>
        <strain evidence="12">B7</strain>
    </source>
</reference>
<dbReference type="Pfam" id="PF07568">
    <property type="entry name" value="HisKA_2"/>
    <property type="match status" value="1"/>
</dbReference>
<dbReference type="PANTHER" id="PTHR41523">
    <property type="entry name" value="TWO-COMPONENT SYSTEM SENSOR PROTEIN"/>
    <property type="match status" value="1"/>
</dbReference>
<evidence type="ECO:0000256" key="4">
    <source>
        <dbReference type="ARBA" id="ARBA00022679"/>
    </source>
</evidence>
<dbReference type="InterPro" id="IPR036890">
    <property type="entry name" value="HATPase_C_sf"/>
</dbReference>
<keyword evidence="9" id="KW-0812">Transmembrane</keyword>
<accession>A0A1L3SNW9</accession>
<dbReference type="InterPro" id="IPR011495">
    <property type="entry name" value="Sig_transdc_His_kin_sub2_dim/P"/>
</dbReference>
<feature type="transmembrane region" description="Helical" evidence="9">
    <location>
        <begin position="95"/>
        <end position="116"/>
    </location>
</feature>
<comment type="catalytic activity">
    <reaction evidence="1">
        <text>ATP + protein L-histidine = ADP + protein N-phospho-L-histidine.</text>
        <dbReference type="EC" id="2.7.13.3"/>
    </reaction>
</comment>
<evidence type="ECO:0000259" key="10">
    <source>
        <dbReference type="PROSITE" id="PS50109"/>
    </source>
</evidence>
<dbReference type="STRING" id="1670800.BSQ44_06405"/>
<keyword evidence="12" id="KW-1185">Reference proteome</keyword>
<name>A0A1L3SNW9_9HYPH</name>
<keyword evidence="4" id="KW-0808">Transferase</keyword>
<proteinExistence type="predicted"/>
<feature type="transmembrane region" description="Helical" evidence="9">
    <location>
        <begin position="60"/>
        <end position="83"/>
    </location>
</feature>
<dbReference type="Gene3D" id="3.30.565.10">
    <property type="entry name" value="Histidine kinase-like ATPase, C-terminal domain"/>
    <property type="match status" value="1"/>
</dbReference>
<dbReference type="AlphaFoldDB" id="A0A1L3SNW9"/>